<name>A0ABU8V0U0_9NEIS</name>
<reference evidence="1 2" key="1">
    <citation type="submission" date="2023-12" db="EMBL/GenBank/DDBJ databases">
        <title>Evaluation and characterization of a potential secondary metabolite violacein from indigenous Chromobacterium amazonense SAM215.</title>
        <authorList>
            <person name="Tarafdar M.R."/>
            <person name="Abedin S.M."/>
            <person name="Atiqua A."/>
            <person name="Saha A."/>
            <person name="Khan S.N."/>
        </authorList>
    </citation>
    <scope>NUCLEOTIDE SEQUENCE [LARGE SCALE GENOMIC DNA]</scope>
    <source>
        <strain evidence="1 2">SAM215</strain>
    </source>
</reference>
<comment type="caution">
    <text evidence="1">The sequence shown here is derived from an EMBL/GenBank/DDBJ whole genome shotgun (WGS) entry which is preliminary data.</text>
</comment>
<keyword evidence="2" id="KW-1185">Reference proteome</keyword>
<accession>A0ABU8V0U0</accession>
<gene>
    <name evidence="1" type="ORF">QCL97_005020</name>
</gene>
<dbReference type="EMBL" id="JAVFJF020000006">
    <property type="protein sequence ID" value="MEJ8674080.1"/>
    <property type="molecule type" value="Genomic_DNA"/>
</dbReference>
<sequence length="116" mass="12666">MASGKFAQGPRSFEQHKWFFTDGAAYQPKGGAGFDCELTVTVPRGTIPKIFDHASANPRGTTEAIRYKPGGAGRLEQAEPGAFGIHRYGLDAFSQVLTPGNWSIRDLQSGRVLRRQ</sequence>
<dbReference type="Proteomes" id="UP001224516">
    <property type="component" value="Unassembled WGS sequence"/>
</dbReference>
<organism evidence="1 2">
    <name type="scientific">Chromobacterium amazonense</name>
    <dbReference type="NCBI Taxonomy" id="1382803"/>
    <lineage>
        <taxon>Bacteria</taxon>
        <taxon>Pseudomonadati</taxon>
        <taxon>Pseudomonadota</taxon>
        <taxon>Betaproteobacteria</taxon>
        <taxon>Neisseriales</taxon>
        <taxon>Chromobacteriaceae</taxon>
        <taxon>Chromobacterium</taxon>
    </lineage>
</organism>
<protein>
    <submittedName>
        <fullName evidence="1">Uncharacterized protein</fullName>
    </submittedName>
</protein>
<evidence type="ECO:0000313" key="2">
    <source>
        <dbReference type="Proteomes" id="UP001224516"/>
    </source>
</evidence>
<proteinExistence type="predicted"/>
<evidence type="ECO:0000313" key="1">
    <source>
        <dbReference type="EMBL" id="MEJ8674080.1"/>
    </source>
</evidence>
<dbReference type="RefSeq" id="WP_307910259.1">
    <property type="nucleotide sequence ID" value="NZ_JAVFJF020000006.1"/>
</dbReference>